<evidence type="ECO:0000256" key="2">
    <source>
        <dbReference type="SAM" id="Phobius"/>
    </source>
</evidence>
<feature type="transmembrane region" description="Helical" evidence="2">
    <location>
        <begin position="233"/>
        <end position="258"/>
    </location>
</feature>
<keyword evidence="2" id="KW-0472">Membrane</keyword>
<dbReference type="InterPro" id="IPR025645">
    <property type="entry name" value="DUF4349"/>
</dbReference>
<evidence type="ECO:0000313" key="5">
    <source>
        <dbReference type="EMBL" id="MDG4945315.1"/>
    </source>
</evidence>
<dbReference type="Proteomes" id="UP001152599">
    <property type="component" value="Unassembled WGS sequence"/>
</dbReference>
<proteinExistence type="predicted"/>
<comment type="caution">
    <text evidence="5">The sequence shown here is derived from an EMBL/GenBank/DDBJ whole genome shotgun (WGS) entry which is preliminary data.</text>
</comment>
<gene>
    <name evidence="5" type="ORF">NMK71_02725</name>
</gene>
<keyword evidence="2" id="KW-1133">Transmembrane helix</keyword>
<keyword evidence="1" id="KW-0175">Coiled coil</keyword>
<evidence type="ECO:0000313" key="6">
    <source>
        <dbReference type="Proteomes" id="UP001152599"/>
    </source>
</evidence>
<dbReference type="AlphaFoldDB" id="A0A9X4RV10"/>
<evidence type="ECO:0000259" key="4">
    <source>
        <dbReference type="Pfam" id="PF14257"/>
    </source>
</evidence>
<protein>
    <submittedName>
        <fullName evidence="5">DUF4349 domain-containing protein</fullName>
    </submittedName>
</protein>
<evidence type="ECO:0000256" key="3">
    <source>
        <dbReference type="SAM" id="SignalP"/>
    </source>
</evidence>
<organism evidence="5 6">
    <name type="scientific">Profundicola chukchiensis</name>
    <dbReference type="NCBI Taxonomy" id="2961959"/>
    <lineage>
        <taxon>Bacteria</taxon>
        <taxon>Pseudomonadati</taxon>
        <taxon>Bacteroidota</taxon>
        <taxon>Flavobacteriia</taxon>
        <taxon>Flavobacteriales</taxon>
        <taxon>Weeksellaceae</taxon>
        <taxon>Profundicola</taxon>
    </lineage>
</organism>
<feature type="chain" id="PRO_5040935993" evidence="3">
    <location>
        <begin position="21"/>
        <end position="271"/>
    </location>
</feature>
<sequence>MKLALIFMLFLAVGCGGDSADGSVQSIAEPQPQLAKYSDENQEQNQTQDIASIEQMLIKTGSITFQVGDVEAKHQEILNSLKDFDAYVITDQNYSQSNRITYSTQIRVPKQNFDGFLDEVLKGAQRIDHKTISVEDITEEFVDVKARLKTKRELEARYLELLKKANTVSEMLEIEKQIGELQSELESYEGRIKYLQSQVQYSTLNLEYYESLSVGNQFGQEIKNGVKNGWNNLIWFFIGLINIWPFVLIIGILIYLFIRYRRRRRNRKIKE</sequence>
<evidence type="ECO:0000256" key="1">
    <source>
        <dbReference type="SAM" id="Coils"/>
    </source>
</evidence>
<accession>A0A9X4RV10</accession>
<feature type="domain" description="DUF4349" evidence="4">
    <location>
        <begin position="55"/>
        <end position="258"/>
    </location>
</feature>
<keyword evidence="3" id="KW-0732">Signal</keyword>
<dbReference type="PROSITE" id="PS51257">
    <property type="entry name" value="PROKAR_LIPOPROTEIN"/>
    <property type="match status" value="1"/>
</dbReference>
<dbReference type="Pfam" id="PF14257">
    <property type="entry name" value="DUF4349"/>
    <property type="match status" value="1"/>
</dbReference>
<feature type="coiled-coil region" evidence="1">
    <location>
        <begin position="164"/>
        <end position="198"/>
    </location>
</feature>
<keyword evidence="2" id="KW-0812">Transmembrane</keyword>
<feature type="signal peptide" evidence="3">
    <location>
        <begin position="1"/>
        <end position="20"/>
    </location>
</feature>
<reference evidence="5" key="1">
    <citation type="submission" date="2022-07" db="EMBL/GenBank/DDBJ databases">
        <title>Description and genome-wide analysis of Profundicola chukchiensis gen. nov., sp. nov., marine bacteria isolated from bottom sediments of the Chukchi Sea.</title>
        <authorList>
            <person name="Romanenko L."/>
            <person name="Otstavnykh N."/>
            <person name="Kurilenko V."/>
            <person name="Eremeev V."/>
            <person name="Velansky P."/>
            <person name="Mikhailov V."/>
            <person name="Isaeva M."/>
        </authorList>
    </citation>
    <scope>NUCLEOTIDE SEQUENCE</scope>
    <source>
        <strain evidence="5">KMM 9713</strain>
    </source>
</reference>
<dbReference type="RefSeq" id="WP_304419974.1">
    <property type="nucleotide sequence ID" value="NZ_JANCMU010000001.1"/>
</dbReference>
<name>A0A9X4RV10_9FLAO</name>
<keyword evidence="6" id="KW-1185">Reference proteome</keyword>
<dbReference type="EMBL" id="JANCMU010000001">
    <property type="protein sequence ID" value="MDG4945315.1"/>
    <property type="molecule type" value="Genomic_DNA"/>
</dbReference>